<organism evidence="3 4">
    <name type="scientific">Legionella quinlivanii</name>
    <dbReference type="NCBI Taxonomy" id="45073"/>
    <lineage>
        <taxon>Bacteria</taxon>
        <taxon>Pseudomonadati</taxon>
        <taxon>Pseudomonadota</taxon>
        <taxon>Gammaproteobacteria</taxon>
        <taxon>Legionellales</taxon>
        <taxon>Legionellaceae</taxon>
        <taxon>Legionella</taxon>
    </lineage>
</organism>
<comment type="caution">
    <text evidence="3">The sequence shown here is derived from an EMBL/GenBank/DDBJ whole genome shotgun (WGS) entry which is preliminary data.</text>
</comment>
<protein>
    <recommendedName>
        <fullName evidence="2">Double Cache domain-containing protein</fullName>
    </recommendedName>
</protein>
<proteinExistence type="predicted"/>
<evidence type="ECO:0000313" key="3">
    <source>
        <dbReference type="EMBL" id="RAP35728.1"/>
    </source>
</evidence>
<feature type="signal peptide" evidence="1">
    <location>
        <begin position="1"/>
        <end position="26"/>
    </location>
</feature>
<reference evidence="3 4" key="1">
    <citation type="submission" date="2017-02" db="EMBL/GenBank/DDBJ databases">
        <title>Legionella quilivanii strain from human: case report and whole genome sequencing analysis.</title>
        <authorList>
            <person name="Lalancette C."/>
            <person name="Leduc J.-M."/>
            <person name="Levesque S."/>
            <person name="Fournier E."/>
            <person name="Saoud J."/>
            <person name="Faucher S.P."/>
            <person name="Bernard K."/>
            <person name="Martineau C."/>
            <person name="Longtin J."/>
        </authorList>
    </citation>
    <scope>NUCLEOTIDE SEQUENCE [LARGE SCALE GENOMIC DNA]</scope>
    <source>
        <strain evidence="3 4">ID143958</strain>
    </source>
</reference>
<evidence type="ECO:0000256" key="1">
    <source>
        <dbReference type="SAM" id="SignalP"/>
    </source>
</evidence>
<accession>A0A364LHH1</accession>
<sequence>MSVNLILCICSFLTFVLLPVHVSAVANPINLNKNKVIESVKKAENHVAHHGKENAILEFRKKSSRIFAINFDGIVLASPIHPETVGTNQINFKDQTGVFAVREEIEKAKIGGGWLKGRYRKNHITGRYGCRKLYIYPMPGNYFIGSWYYYPATRKGECKF</sequence>
<dbReference type="AlphaFoldDB" id="A0A364LHH1"/>
<dbReference type="Gene3D" id="3.30.450.20">
    <property type="entry name" value="PAS domain"/>
    <property type="match status" value="1"/>
</dbReference>
<dbReference type="Proteomes" id="UP000249458">
    <property type="component" value="Unassembled WGS sequence"/>
</dbReference>
<dbReference type="EMBL" id="MVJN01000008">
    <property type="protein sequence ID" value="RAP35728.1"/>
    <property type="molecule type" value="Genomic_DNA"/>
</dbReference>
<evidence type="ECO:0000259" key="2">
    <source>
        <dbReference type="Pfam" id="PF08269"/>
    </source>
</evidence>
<dbReference type="InterPro" id="IPR004010">
    <property type="entry name" value="Double_Cache_2"/>
</dbReference>
<dbReference type="RefSeq" id="WP_112220125.1">
    <property type="nucleotide sequence ID" value="NZ_MVJN01000008.1"/>
</dbReference>
<feature type="chain" id="PRO_5017082220" description="Double Cache domain-containing protein" evidence="1">
    <location>
        <begin position="27"/>
        <end position="160"/>
    </location>
</feature>
<gene>
    <name evidence="3" type="ORF">B1207_11615</name>
</gene>
<dbReference type="Pfam" id="PF08269">
    <property type="entry name" value="dCache_2"/>
    <property type="match status" value="1"/>
</dbReference>
<feature type="domain" description="Double Cache" evidence="2">
    <location>
        <begin position="54"/>
        <end position="123"/>
    </location>
</feature>
<evidence type="ECO:0000313" key="4">
    <source>
        <dbReference type="Proteomes" id="UP000249458"/>
    </source>
</evidence>
<name>A0A364LHH1_9GAMM</name>
<keyword evidence="1" id="KW-0732">Signal</keyword>